<keyword evidence="1" id="KW-0472">Membrane</keyword>
<evidence type="ECO:0000313" key="3">
    <source>
        <dbReference type="EMBL" id="ABG61489.1"/>
    </source>
</evidence>
<dbReference type="PANTHER" id="PTHR23028:SF131">
    <property type="entry name" value="BLR2367 PROTEIN"/>
    <property type="match status" value="1"/>
</dbReference>
<feature type="transmembrane region" description="Helical" evidence="1">
    <location>
        <begin position="12"/>
        <end position="31"/>
    </location>
</feature>
<dbReference type="InterPro" id="IPR050879">
    <property type="entry name" value="Acyltransferase_3"/>
</dbReference>
<dbReference type="AlphaFoldDB" id="Q11M86"/>
<dbReference type="InterPro" id="IPR002656">
    <property type="entry name" value="Acyl_transf_3_dom"/>
</dbReference>
<gene>
    <name evidence="3" type="ordered locus">Meso_0084</name>
</gene>
<dbReference type="HOGENOM" id="CLU_005679_2_3_5"/>
<dbReference type="Pfam" id="PF01757">
    <property type="entry name" value="Acyl_transf_3"/>
    <property type="match status" value="1"/>
</dbReference>
<feature type="transmembrane region" description="Helical" evidence="1">
    <location>
        <begin position="230"/>
        <end position="250"/>
    </location>
</feature>
<reference evidence="3" key="1">
    <citation type="submission" date="2006-06" db="EMBL/GenBank/DDBJ databases">
        <title>Complete sequence of chromosome of Chelativorans sp. BNC1.</title>
        <authorList>
            <consortium name="US DOE Joint Genome Institute"/>
            <person name="Copeland A."/>
            <person name="Lucas S."/>
            <person name="Lapidus A."/>
            <person name="Barry K."/>
            <person name="Detter J.C."/>
            <person name="Glavina del Rio T."/>
            <person name="Hammon N."/>
            <person name="Israni S."/>
            <person name="Dalin E."/>
            <person name="Tice H."/>
            <person name="Pitluck S."/>
            <person name="Chertkov O."/>
            <person name="Brettin T."/>
            <person name="Bruce D."/>
            <person name="Han C."/>
            <person name="Tapia R."/>
            <person name="Gilna P."/>
            <person name="Schmutz J."/>
            <person name="Larimer F."/>
            <person name="Land M."/>
            <person name="Hauser L."/>
            <person name="Kyrpides N."/>
            <person name="Mikhailova N."/>
            <person name="Richardson P."/>
        </authorList>
    </citation>
    <scope>NUCLEOTIDE SEQUENCE</scope>
    <source>
        <strain evidence="3">BNC1</strain>
    </source>
</reference>
<protein>
    <submittedName>
        <fullName evidence="3">Acyltransferase 3</fullName>
    </submittedName>
</protein>
<proteinExistence type="predicted"/>
<keyword evidence="3" id="KW-0012">Acyltransferase</keyword>
<organism evidence="3">
    <name type="scientific">Chelativorans sp. (strain BNC1)</name>
    <dbReference type="NCBI Taxonomy" id="266779"/>
    <lineage>
        <taxon>Bacteria</taxon>
        <taxon>Pseudomonadati</taxon>
        <taxon>Pseudomonadota</taxon>
        <taxon>Alphaproteobacteria</taxon>
        <taxon>Hyphomicrobiales</taxon>
        <taxon>Phyllobacteriaceae</taxon>
        <taxon>Chelativorans</taxon>
    </lineage>
</organism>
<evidence type="ECO:0000256" key="1">
    <source>
        <dbReference type="SAM" id="Phobius"/>
    </source>
</evidence>
<dbReference type="GO" id="GO:0016020">
    <property type="term" value="C:membrane"/>
    <property type="evidence" value="ECO:0007669"/>
    <property type="project" value="TreeGrafter"/>
</dbReference>
<name>Q11M86_CHESB</name>
<feature type="transmembrane region" description="Helical" evidence="1">
    <location>
        <begin position="56"/>
        <end position="77"/>
    </location>
</feature>
<feature type="transmembrane region" description="Helical" evidence="1">
    <location>
        <begin position="138"/>
        <end position="159"/>
    </location>
</feature>
<dbReference type="STRING" id="266779.Meso_0084"/>
<accession>Q11M86</accession>
<feature type="transmembrane region" description="Helical" evidence="1">
    <location>
        <begin position="262"/>
        <end position="282"/>
    </location>
</feature>
<dbReference type="eggNOG" id="COG1835">
    <property type="taxonomic scope" value="Bacteria"/>
</dbReference>
<keyword evidence="1" id="KW-0812">Transmembrane</keyword>
<feature type="transmembrane region" description="Helical" evidence="1">
    <location>
        <begin position="327"/>
        <end position="349"/>
    </location>
</feature>
<feature type="domain" description="Acyltransferase 3" evidence="2">
    <location>
        <begin position="8"/>
        <end position="345"/>
    </location>
</feature>
<dbReference type="GO" id="GO:0016747">
    <property type="term" value="F:acyltransferase activity, transferring groups other than amino-acyl groups"/>
    <property type="evidence" value="ECO:0007669"/>
    <property type="project" value="InterPro"/>
</dbReference>
<keyword evidence="1" id="KW-1133">Transmembrane helix</keyword>
<feature type="transmembrane region" description="Helical" evidence="1">
    <location>
        <begin position="166"/>
        <end position="185"/>
    </location>
</feature>
<feature type="transmembrane region" description="Helical" evidence="1">
    <location>
        <begin position="205"/>
        <end position="223"/>
    </location>
</feature>
<dbReference type="EMBL" id="CP000390">
    <property type="protein sequence ID" value="ABG61489.1"/>
    <property type="molecule type" value="Genomic_DNA"/>
</dbReference>
<evidence type="ECO:0000259" key="2">
    <source>
        <dbReference type="Pfam" id="PF01757"/>
    </source>
</evidence>
<keyword evidence="3" id="KW-0808">Transferase</keyword>
<sequence length="378" mass="42231">MSQERYIGADLVRIFAALLVVAFHLGFWSWANERSTPGSILQRRAEFPEVAQLTHFGWVGVEVFFMLSGFVIAFTARSSTALSFLYRRFLRLFPGAVICATITLAVALAIGWREPADLLDRYLRSASLWPYGPWIDGVYWTLGVEIAFYTLVFMLLAIGQLRRLELIMIGVGTITSLIWIVFALYHGRPSNPFRGLISSRDAQLLLLHHGMFFSVGVVIWNAIAGRFTWWRIVAVTICSIGGCVVIYPTATRDLGLELWEQASIAVWLISVLLLIAAVRFDAALSRYLGPISRQIKTGSLATYPLYLLHTVVGAAMIRVLLDAGLPRYFALAFVLIAVLLLSVAVTKWLERKLRTFLSRLLQHRAPAGEPKRDMGAPG</sequence>
<feature type="transmembrane region" description="Helical" evidence="1">
    <location>
        <begin position="303"/>
        <end position="321"/>
    </location>
</feature>
<dbReference type="PANTHER" id="PTHR23028">
    <property type="entry name" value="ACETYLTRANSFERASE"/>
    <property type="match status" value="1"/>
</dbReference>
<dbReference type="KEGG" id="mes:Meso_0084"/>
<feature type="transmembrane region" description="Helical" evidence="1">
    <location>
        <begin position="89"/>
        <end position="112"/>
    </location>
</feature>
<dbReference type="GO" id="GO:0000271">
    <property type="term" value="P:polysaccharide biosynthetic process"/>
    <property type="evidence" value="ECO:0007669"/>
    <property type="project" value="TreeGrafter"/>
</dbReference>